<dbReference type="Proteomes" id="UP000499080">
    <property type="component" value="Unassembled WGS sequence"/>
</dbReference>
<dbReference type="CDD" id="cd18186">
    <property type="entry name" value="BTB_POZ_ZBTB_KLHL-like"/>
    <property type="match status" value="1"/>
</dbReference>
<dbReference type="PROSITE" id="PS50097">
    <property type="entry name" value="BTB"/>
    <property type="match status" value="1"/>
</dbReference>
<dbReference type="SMART" id="SM00225">
    <property type="entry name" value="BTB"/>
    <property type="match status" value="1"/>
</dbReference>
<dbReference type="InterPro" id="IPR011333">
    <property type="entry name" value="SKP1/BTB/POZ_sf"/>
</dbReference>
<dbReference type="SUPFAM" id="SSF54695">
    <property type="entry name" value="POZ domain"/>
    <property type="match status" value="1"/>
</dbReference>
<dbReference type="Gene3D" id="1.25.40.420">
    <property type="match status" value="1"/>
</dbReference>
<dbReference type="PANTHER" id="PTHR24413">
    <property type="entry name" value="SPECKLE-TYPE POZ PROTEIN"/>
    <property type="match status" value="1"/>
</dbReference>
<organism evidence="3 4">
    <name type="scientific">Araneus ventricosus</name>
    <name type="common">Orbweaver spider</name>
    <name type="synonym">Epeira ventricosa</name>
    <dbReference type="NCBI Taxonomy" id="182803"/>
    <lineage>
        <taxon>Eukaryota</taxon>
        <taxon>Metazoa</taxon>
        <taxon>Ecdysozoa</taxon>
        <taxon>Arthropoda</taxon>
        <taxon>Chelicerata</taxon>
        <taxon>Arachnida</taxon>
        <taxon>Araneae</taxon>
        <taxon>Araneomorphae</taxon>
        <taxon>Entelegynae</taxon>
        <taxon>Araneoidea</taxon>
        <taxon>Araneidae</taxon>
        <taxon>Araneus</taxon>
    </lineage>
</organism>
<dbReference type="SUPFAM" id="SSF49599">
    <property type="entry name" value="TRAF domain-like"/>
    <property type="match status" value="1"/>
</dbReference>
<protein>
    <submittedName>
        <fullName evidence="3">TD and POZ domain-containing protein 1</fullName>
    </submittedName>
</protein>
<accession>A0A4Y2KG94</accession>
<feature type="domain" description="BTB" evidence="2">
    <location>
        <begin position="373"/>
        <end position="434"/>
    </location>
</feature>
<gene>
    <name evidence="3" type="primary">Tdpoz1_12</name>
    <name evidence="3" type="ORF">AVEN_167530_1</name>
</gene>
<evidence type="ECO:0000256" key="1">
    <source>
        <dbReference type="SAM" id="MobiDB-lite"/>
    </source>
</evidence>
<dbReference type="InterPro" id="IPR002083">
    <property type="entry name" value="MATH/TRAF_dom"/>
</dbReference>
<name>A0A4Y2KG94_ARAVE</name>
<dbReference type="Gene3D" id="3.30.710.10">
    <property type="entry name" value="Potassium Channel Kv1.1, Chain A"/>
    <property type="match status" value="1"/>
</dbReference>
<comment type="caution">
    <text evidence="3">The sequence shown here is derived from an EMBL/GenBank/DDBJ whole genome shotgun (WGS) entry which is preliminary data.</text>
</comment>
<keyword evidence="4" id="KW-1185">Reference proteome</keyword>
<proteinExistence type="predicted"/>
<evidence type="ECO:0000313" key="3">
    <source>
        <dbReference type="EMBL" id="GBN00607.1"/>
    </source>
</evidence>
<dbReference type="GO" id="GO:0030163">
    <property type="term" value="P:protein catabolic process"/>
    <property type="evidence" value="ECO:0007669"/>
    <property type="project" value="UniProtKB-ARBA"/>
</dbReference>
<dbReference type="CDD" id="cd00121">
    <property type="entry name" value="MATH"/>
    <property type="match status" value="1"/>
</dbReference>
<dbReference type="Pfam" id="PF00651">
    <property type="entry name" value="BTB"/>
    <property type="match status" value="1"/>
</dbReference>
<dbReference type="OrthoDB" id="6359816at2759"/>
<dbReference type="Gene3D" id="2.60.210.10">
    <property type="entry name" value="Apoptosis, Tumor Necrosis Factor Receptor Associated Protein 2, Chain A"/>
    <property type="match status" value="1"/>
</dbReference>
<sequence length="534" mass="61375">MADETKRAFEVKWRIEQIKSWLQTRHDSIYSPPFLAETLMNTRWKLRMSPNWQLAEKYVSLSLQRDVEDDHLELIDLSYELSFLAGDGTPLKSKRCMKNFAPKTVSHKLNVKQNVIIDEKNGAYLSEGVLTVCCKLWKKSTVSKEGQCSLRSVIGTQQITLKETIYHFNPPSVVPVNFMPPSTDISLICLDVYASENEFIFERKHIECKSISWYSCKLFALNGKGYKTEFDEKINITEESLPSKNAEKLQSIDYSDFLFRYFSCGGLTLQLEITYYPGITMEGLESEFNSLGRLPCRDTDLENLNVHDSERVHTNTTDCLHPLETSDDEEGESNDEDESSEEDECFSITGKRNLLSTTLQEDLTSLYKDRLFCDTKLQTDTETFPAHRSILSARSPVFKKMFTADMKEKAGECINVPDIGSDTMRQMLQFIYTDFTGDLEMQSAKDLYVASDKYDITSLKNCCSSFMKKNLCISNVCEVLVLADIHQDKDLEYAAQEFVLTYYKEVLGSDEWKLFMKNFSSLAAQIMYLKCMKE</sequence>
<dbReference type="InterPro" id="IPR008974">
    <property type="entry name" value="TRAF-like"/>
</dbReference>
<feature type="region of interest" description="Disordered" evidence="1">
    <location>
        <begin position="315"/>
        <end position="345"/>
    </location>
</feature>
<feature type="compositionally biased region" description="Acidic residues" evidence="1">
    <location>
        <begin position="325"/>
        <end position="345"/>
    </location>
</feature>
<evidence type="ECO:0000313" key="4">
    <source>
        <dbReference type="Proteomes" id="UP000499080"/>
    </source>
</evidence>
<dbReference type="EMBL" id="BGPR01004530">
    <property type="protein sequence ID" value="GBN00607.1"/>
    <property type="molecule type" value="Genomic_DNA"/>
</dbReference>
<reference evidence="3 4" key="1">
    <citation type="journal article" date="2019" name="Sci. Rep.">
        <title>Orb-weaving spider Araneus ventricosus genome elucidates the spidroin gene catalogue.</title>
        <authorList>
            <person name="Kono N."/>
            <person name="Nakamura H."/>
            <person name="Ohtoshi R."/>
            <person name="Moran D.A.P."/>
            <person name="Shinohara A."/>
            <person name="Yoshida Y."/>
            <person name="Fujiwara M."/>
            <person name="Mori M."/>
            <person name="Tomita M."/>
            <person name="Arakawa K."/>
        </authorList>
    </citation>
    <scope>NUCLEOTIDE SEQUENCE [LARGE SCALE GENOMIC DNA]</scope>
</reference>
<evidence type="ECO:0000259" key="2">
    <source>
        <dbReference type="PROSITE" id="PS50097"/>
    </source>
</evidence>
<dbReference type="AlphaFoldDB" id="A0A4Y2KG94"/>
<dbReference type="InterPro" id="IPR000210">
    <property type="entry name" value="BTB/POZ_dom"/>
</dbReference>